<dbReference type="GO" id="GO:0012505">
    <property type="term" value="C:endomembrane system"/>
    <property type="evidence" value="ECO:0007669"/>
    <property type="project" value="UniProtKB-SubCell"/>
</dbReference>
<sequence>MIEAVLIFNLHGTPRLTKFYRHYSEQKQQQIVKQVYQIVSKRGDAVCSFIEGGENILESSSTKVIYRHYATLYIVFCVDSSESELAILDLIQVFVEVLDKCFKNVCELDLIFHMDKVHYVLNEIIVGGLVIEHSLPNILQAIEEQKKLEKNDIPVFYHESH</sequence>
<evidence type="ECO:0000256" key="3">
    <source>
        <dbReference type="ARBA" id="ARBA00022448"/>
    </source>
</evidence>
<evidence type="ECO:0000259" key="8">
    <source>
        <dbReference type="Pfam" id="PF01217"/>
    </source>
</evidence>
<keyword evidence="4 7" id="KW-0653">Protein transport</keyword>
<feature type="domain" description="AP complex mu/sigma subunit" evidence="8">
    <location>
        <begin position="1"/>
        <end position="148"/>
    </location>
</feature>
<accession>A0AAV4R4G2</accession>
<evidence type="ECO:0000256" key="4">
    <source>
        <dbReference type="ARBA" id="ARBA00022927"/>
    </source>
</evidence>
<proteinExistence type="inferred from homology"/>
<dbReference type="EMBL" id="BPLR01007303">
    <property type="protein sequence ID" value="GIY15914.1"/>
    <property type="molecule type" value="Genomic_DNA"/>
</dbReference>
<evidence type="ECO:0000256" key="2">
    <source>
        <dbReference type="ARBA" id="ARBA00006972"/>
    </source>
</evidence>
<dbReference type="PIRSF" id="PIRSF015588">
    <property type="entry name" value="AP_complex_sigma"/>
    <property type="match status" value="1"/>
</dbReference>
<gene>
    <name evidence="9" type="primary">AP3S2</name>
    <name evidence="9" type="ORF">CEXT_442311</name>
</gene>
<dbReference type="FunFam" id="3.30.450.60:FF:000001">
    <property type="entry name" value="AP complex subunit sigma"/>
    <property type="match status" value="1"/>
</dbReference>
<keyword evidence="10" id="KW-1185">Reference proteome</keyword>
<reference evidence="9 10" key="1">
    <citation type="submission" date="2021-06" db="EMBL/GenBank/DDBJ databases">
        <title>Caerostris extrusa draft genome.</title>
        <authorList>
            <person name="Kono N."/>
            <person name="Arakawa K."/>
        </authorList>
    </citation>
    <scope>NUCLEOTIDE SEQUENCE [LARGE SCALE GENOMIC DNA]</scope>
</reference>
<evidence type="ECO:0000313" key="9">
    <source>
        <dbReference type="EMBL" id="GIY15914.1"/>
    </source>
</evidence>
<dbReference type="PANTHER" id="PTHR11753">
    <property type="entry name" value="ADAPTOR COMPLEXES SMALL SUBUNIT FAMILY"/>
    <property type="match status" value="1"/>
</dbReference>
<dbReference type="GO" id="GO:0006886">
    <property type="term" value="P:intracellular protein transport"/>
    <property type="evidence" value="ECO:0007669"/>
    <property type="project" value="UniProtKB-UniRule"/>
</dbReference>
<keyword evidence="3 7" id="KW-0813">Transport</keyword>
<dbReference type="SUPFAM" id="SSF64356">
    <property type="entry name" value="SNARE-like"/>
    <property type="match status" value="1"/>
</dbReference>
<evidence type="ECO:0000256" key="7">
    <source>
        <dbReference type="PIRNR" id="PIRNR015588"/>
    </source>
</evidence>
<dbReference type="InterPro" id="IPR016635">
    <property type="entry name" value="AP_complex_ssu"/>
</dbReference>
<dbReference type="Pfam" id="PF01217">
    <property type="entry name" value="Clat_adaptor_s"/>
    <property type="match status" value="1"/>
</dbReference>
<evidence type="ECO:0000256" key="1">
    <source>
        <dbReference type="ARBA" id="ARBA00004308"/>
    </source>
</evidence>
<comment type="function">
    <text evidence="6">Part of the AP-3 complex, an adaptor-related complex which is not clathrin-associated. The complex is associated with the Golgi region as well as more peripheral structures. It facilitates the budding of vesicles from the Golgi membrane and may be directly involved in trafficking to lysosomes. In concert with the BLOC-1 complex, AP-3 is required to target cargos into vesicles assembled at cell bodies for delivery into neurites and nerve terminals.</text>
</comment>
<dbReference type="Gene3D" id="3.30.450.60">
    <property type="match status" value="1"/>
</dbReference>
<name>A0AAV4R4G2_CAEEX</name>
<protein>
    <recommendedName>
        <fullName evidence="7">AP complex subunit sigma</fullName>
    </recommendedName>
</protein>
<comment type="similarity">
    <text evidence="2 7">Belongs to the adaptor complexes small subunit family.</text>
</comment>
<evidence type="ECO:0000256" key="6">
    <source>
        <dbReference type="ARBA" id="ARBA00025605"/>
    </source>
</evidence>
<evidence type="ECO:0000256" key="5">
    <source>
        <dbReference type="ARBA" id="ARBA00023136"/>
    </source>
</evidence>
<dbReference type="AlphaFoldDB" id="A0AAV4R4G2"/>
<dbReference type="InterPro" id="IPR022775">
    <property type="entry name" value="AP_mu_sigma_su"/>
</dbReference>
<dbReference type="Proteomes" id="UP001054945">
    <property type="component" value="Unassembled WGS sequence"/>
</dbReference>
<keyword evidence="5 7" id="KW-0472">Membrane</keyword>
<dbReference type="InterPro" id="IPR011012">
    <property type="entry name" value="Longin-like_dom_sf"/>
</dbReference>
<comment type="caution">
    <text evidence="9">The sequence shown here is derived from an EMBL/GenBank/DDBJ whole genome shotgun (WGS) entry which is preliminary data.</text>
</comment>
<evidence type="ECO:0000313" key="10">
    <source>
        <dbReference type="Proteomes" id="UP001054945"/>
    </source>
</evidence>
<comment type="subcellular location">
    <subcellularLocation>
        <location evidence="1">Endomembrane system</location>
    </subcellularLocation>
</comment>
<organism evidence="9 10">
    <name type="scientific">Caerostris extrusa</name>
    <name type="common">Bark spider</name>
    <name type="synonym">Caerostris bankana</name>
    <dbReference type="NCBI Taxonomy" id="172846"/>
    <lineage>
        <taxon>Eukaryota</taxon>
        <taxon>Metazoa</taxon>
        <taxon>Ecdysozoa</taxon>
        <taxon>Arthropoda</taxon>
        <taxon>Chelicerata</taxon>
        <taxon>Arachnida</taxon>
        <taxon>Araneae</taxon>
        <taxon>Araneomorphae</taxon>
        <taxon>Entelegynae</taxon>
        <taxon>Araneoidea</taxon>
        <taxon>Araneidae</taxon>
        <taxon>Caerostris</taxon>
    </lineage>
</organism>